<reference evidence="3" key="2">
    <citation type="submission" date="2025-08" db="UniProtKB">
        <authorList>
            <consortium name="RefSeq"/>
        </authorList>
    </citation>
    <scope>IDENTIFICATION</scope>
    <source>
        <tissue evidence="3">Blood</tissue>
    </source>
</reference>
<name>A0A2D0T5B5_ICTPU</name>
<dbReference type="Proteomes" id="UP000221080">
    <property type="component" value="Chromosome 19"/>
</dbReference>
<gene>
    <name evidence="3" type="primary">LOC108279934</name>
</gene>
<dbReference type="AlphaFoldDB" id="A0A2D0T5B5"/>
<sequence length="275" mass="31114">MSCAGQEKQRDDGKQPKLRRRALQNRQRVTLAGLFKALENMVCPSIQPSHNCETNHGLAKWKILDHAMGFLLEKEAYLSKLLALKEVYLDDDGGPKSLEDVREQYRRLYSKHSYLFFYGETLELLLRSGVLTPDQTGLSVVSEAISGLWSSLPPERKAEAQQHALDQSSVSWEGQTEITTPPLTSLNPSASYAVEEDLLQDAYDVVQRDMDAASVNRPAVLHSCDYEKLRQIYKDISGFIKNHMAEDQELPQVLSQAAEDEEHLLRCSESLDEDF</sequence>
<dbReference type="OrthoDB" id="10043438at2759"/>
<dbReference type="RefSeq" id="XP_017350089.1">
    <property type="nucleotide sequence ID" value="XM_017494600.3"/>
</dbReference>
<dbReference type="GO" id="GO:0090427">
    <property type="term" value="P:activation of meiosis"/>
    <property type="evidence" value="ECO:0007669"/>
    <property type="project" value="TreeGrafter"/>
</dbReference>
<dbReference type="InterPro" id="IPR033537">
    <property type="entry name" value="Stra8"/>
</dbReference>
<accession>A0A2D0T5B5</accession>
<dbReference type="GO" id="GO:0051321">
    <property type="term" value="P:meiotic cell cycle"/>
    <property type="evidence" value="ECO:0007669"/>
    <property type="project" value="InterPro"/>
</dbReference>
<dbReference type="GO" id="GO:0007283">
    <property type="term" value="P:spermatogenesis"/>
    <property type="evidence" value="ECO:0007669"/>
    <property type="project" value="TreeGrafter"/>
</dbReference>
<evidence type="ECO:0000313" key="2">
    <source>
        <dbReference type="Proteomes" id="UP000221080"/>
    </source>
</evidence>
<dbReference type="GO" id="GO:0005634">
    <property type="term" value="C:nucleus"/>
    <property type="evidence" value="ECO:0007669"/>
    <property type="project" value="TreeGrafter"/>
</dbReference>
<protein>
    <submittedName>
        <fullName evidence="3">Stimulated by retinoic acid gene 8 protein homolog isoform X2</fullName>
    </submittedName>
</protein>
<dbReference type="GO" id="GO:0071300">
    <property type="term" value="P:cellular response to retinoic acid"/>
    <property type="evidence" value="ECO:0007669"/>
    <property type="project" value="InterPro"/>
</dbReference>
<evidence type="ECO:0000256" key="1">
    <source>
        <dbReference type="SAM" id="MobiDB-lite"/>
    </source>
</evidence>
<keyword evidence="2" id="KW-1185">Reference proteome</keyword>
<proteinExistence type="predicted"/>
<dbReference type="PANTHER" id="PTHR35254">
    <property type="entry name" value="STIMULATED BY RETINOIC ACID GENE 8 PROTEIN HOMOLOG"/>
    <property type="match status" value="1"/>
</dbReference>
<organism evidence="2 3">
    <name type="scientific">Ictalurus punctatus</name>
    <name type="common">Channel catfish</name>
    <name type="synonym">Silurus punctatus</name>
    <dbReference type="NCBI Taxonomy" id="7998"/>
    <lineage>
        <taxon>Eukaryota</taxon>
        <taxon>Metazoa</taxon>
        <taxon>Chordata</taxon>
        <taxon>Craniata</taxon>
        <taxon>Vertebrata</taxon>
        <taxon>Euteleostomi</taxon>
        <taxon>Actinopterygii</taxon>
        <taxon>Neopterygii</taxon>
        <taxon>Teleostei</taxon>
        <taxon>Ostariophysi</taxon>
        <taxon>Siluriformes</taxon>
        <taxon>Ictaluridae</taxon>
        <taxon>Ictalurus</taxon>
    </lineage>
</organism>
<dbReference type="GO" id="GO:0048477">
    <property type="term" value="P:oogenesis"/>
    <property type="evidence" value="ECO:0007669"/>
    <property type="project" value="TreeGrafter"/>
</dbReference>
<dbReference type="GeneID" id="108279934"/>
<dbReference type="PANTHER" id="PTHR35254:SF1">
    <property type="entry name" value="STIMULATED BY RETINOIC ACID GENE 8 PROTEIN HOMOLOG"/>
    <property type="match status" value="1"/>
</dbReference>
<feature type="region of interest" description="Disordered" evidence="1">
    <location>
        <begin position="1"/>
        <end position="21"/>
    </location>
</feature>
<evidence type="ECO:0000313" key="3">
    <source>
        <dbReference type="RefSeq" id="XP_017350089.1"/>
    </source>
</evidence>
<reference evidence="2" key="1">
    <citation type="journal article" date="2016" name="Nat. Commun.">
        <title>The channel catfish genome sequence provides insights into the evolution of scale formation in teleosts.</title>
        <authorList>
            <person name="Liu Z."/>
            <person name="Liu S."/>
            <person name="Yao J."/>
            <person name="Bao L."/>
            <person name="Zhang J."/>
            <person name="Li Y."/>
            <person name="Jiang C."/>
            <person name="Sun L."/>
            <person name="Wang R."/>
            <person name="Zhang Y."/>
            <person name="Zhou T."/>
            <person name="Zeng Q."/>
            <person name="Fu Q."/>
            <person name="Gao S."/>
            <person name="Li N."/>
            <person name="Koren S."/>
            <person name="Jiang Y."/>
            <person name="Zimin A."/>
            <person name="Xu P."/>
            <person name="Phillippy A.M."/>
            <person name="Geng X."/>
            <person name="Song L."/>
            <person name="Sun F."/>
            <person name="Li C."/>
            <person name="Wang X."/>
            <person name="Chen A."/>
            <person name="Jin Y."/>
            <person name="Yuan Z."/>
            <person name="Yang Y."/>
            <person name="Tan S."/>
            <person name="Peatman E."/>
            <person name="Lu J."/>
            <person name="Qin Z."/>
            <person name="Dunham R."/>
            <person name="Li Z."/>
            <person name="Sonstegard T."/>
            <person name="Feng J."/>
            <person name="Danzmann R.G."/>
            <person name="Schroeder S."/>
            <person name="Scheffler B."/>
            <person name="Duke M.V."/>
            <person name="Ballard L."/>
            <person name="Kucuktas H."/>
            <person name="Kaltenboeck L."/>
            <person name="Liu H."/>
            <person name="Armbruster J."/>
            <person name="Xie Y."/>
            <person name="Kirby M.L."/>
            <person name="Tian Y."/>
            <person name="Flanagan M.E."/>
            <person name="Mu W."/>
            <person name="Waldbieser G.C."/>
        </authorList>
    </citation>
    <scope>NUCLEOTIDE SEQUENCE [LARGE SCALE GENOMIC DNA]</scope>
    <source>
        <strain evidence="2">SDA103</strain>
    </source>
</reference>